<keyword evidence="3 6" id="KW-0812">Transmembrane</keyword>
<keyword evidence="7" id="KW-0969">Cilium</keyword>
<proteinExistence type="predicted"/>
<keyword evidence="7" id="KW-0966">Cell projection</keyword>
<dbReference type="AlphaFoldDB" id="A0A1G9MJM8"/>
<dbReference type="Pfam" id="PF04347">
    <property type="entry name" value="FliO"/>
    <property type="match status" value="1"/>
</dbReference>
<evidence type="ECO:0000256" key="3">
    <source>
        <dbReference type="ARBA" id="ARBA00022692"/>
    </source>
</evidence>
<evidence type="ECO:0000313" key="8">
    <source>
        <dbReference type="Proteomes" id="UP000199476"/>
    </source>
</evidence>
<dbReference type="Proteomes" id="UP000199476">
    <property type="component" value="Unassembled WGS sequence"/>
</dbReference>
<dbReference type="RefSeq" id="WP_089759625.1">
    <property type="nucleotide sequence ID" value="NZ_FNGO01000008.1"/>
</dbReference>
<dbReference type="InterPro" id="IPR022781">
    <property type="entry name" value="Flagellar_biosynth_FliO"/>
</dbReference>
<keyword evidence="7" id="KW-0282">Flagellum</keyword>
<evidence type="ECO:0000313" key="7">
    <source>
        <dbReference type="EMBL" id="SDL74107.1"/>
    </source>
</evidence>
<comment type="subcellular location">
    <subcellularLocation>
        <location evidence="1">Cell membrane</location>
    </subcellularLocation>
</comment>
<evidence type="ECO:0000256" key="4">
    <source>
        <dbReference type="ARBA" id="ARBA00022989"/>
    </source>
</evidence>
<evidence type="ECO:0000256" key="1">
    <source>
        <dbReference type="ARBA" id="ARBA00004236"/>
    </source>
</evidence>
<keyword evidence="5 6" id="KW-0472">Membrane</keyword>
<gene>
    <name evidence="7" type="ORF">SAMN04488692_10881</name>
</gene>
<evidence type="ECO:0000256" key="2">
    <source>
        <dbReference type="ARBA" id="ARBA00022475"/>
    </source>
</evidence>
<evidence type="ECO:0000256" key="5">
    <source>
        <dbReference type="ARBA" id="ARBA00023136"/>
    </source>
</evidence>
<protein>
    <submittedName>
        <fullName evidence="7">Flagellar biosynthesis protein, FliO</fullName>
    </submittedName>
</protein>
<dbReference type="EMBL" id="FNGO01000008">
    <property type="protein sequence ID" value="SDL74107.1"/>
    <property type="molecule type" value="Genomic_DNA"/>
</dbReference>
<keyword evidence="4 6" id="KW-1133">Transmembrane helix</keyword>
<dbReference type="STRING" id="321763.SAMN04488692_10881"/>
<sequence length="120" mass="14485">MDYGFELVRVFFYLLLVLGIIFFGQKYFRRFMRRQQQGEHMQIIEQLYLSPKKNLTLVRTRDEVLLIVIYEEGVKKLNSWPREDFELEKAAGSMTDAEEQKSFSERIKERLNFYGRGEDE</sequence>
<name>A0A1G9MJM8_9FIRM</name>
<accession>A0A1G9MJM8</accession>
<reference evidence="7 8" key="1">
    <citation type="submission" date="2016-10" db="EMBL/GenBank/DDBJ databases">
        <authorList>
            <person name="de Groot N.N."/>
        </authorList>
    </citation>
    <scope>NUCLEOTIDE SEQUENCE [LARGE SCALE GENOMIC DNA]</scope>
    <source>
        <strain evidence="7 8">SLAS-1</strain>
    </source>
</reference>
<keyword evidence="2" id="KW-1003">Cell membrane</keyword>
<dbReference type="OrthoDB" id="9342590at2"/>
<dbReference type="GO" id="GO:0016020">
    <property type="term" value="C:membrane"/>
    <property type="evidence" value="ECO:0007669"/>
    <property type="project" value="InterPro"/>
</dbReference>
<keyword evidence="8" id="KW-1185">Reference proteome</keyword>
<evidence type="ECO:0000256" key="6">
    <source>
        <dbReference type="SAM" id="Phobius"/>
    </source>
</evidence>
<dbReference type="GO" id="GO:0044781">
    <property type="term" value="P:bacterial-type flagellum organization"/>
    <property type="evidence" value="ECO:0007669"/>
    <property type="project" value="InterPro"/>
</dbReference>
<organism evidence="7 8">
    <name type="scientific">Halarsenatibacter silvermanii</name>
    <dbReference type="NCBI Taxonomy" id="321763"/>
    <lineage>
        <taxon>Bacteria</taxon>
        <taxon>Bacillati</taxon>
        <taxon>Bacillota</taxon>
        <taxon>Clostridia</taxon>
        <taxon>Halanaerobiales</taxon>
        <taxon>Halarsenatibacteraceae</taxon>
        <taxon>Halarsenatibacter</taxon>
    </lineage>
</organism>
<feature type="transmembrane region" description="Helical" evidence="6">
    <location>
        <begin position="6"/>
        <end position="24"/>
    </location>
</feature>